<dbReference type="EMBL" id="JN885999">
    <property type="protein sequence ID" value="AEX63260.1"/>
    <property type="molecule type" value="Genomic_DNA"/>
</dbReference>
<sequence length="78" mass="8111">MSNKIITLDLINIGLLGAVIRGSYAAGFLAGKENAGEYINSTNYYYTIFMGACVGAVGSCALAGGLVLATKLFSKLVR</sequence>
<gene>
    <name evidence="2" type="ORF">mv_R1058</name>
</gene>
<feature type="transmembrane region" description="Helical" evidence="1">
    <location>
        <begin position="44"/>
        <end position="69"/>
    </location>
</feature>
<accession>H2EFJ5</accession>
<evidence type="ECO:0000313" key="2">
    <source>
        <dbReference type="EMBL" id="AEX63260.1"/>
    </source>
</evidence>
<keyword evidence="1" id="KW-1133">Transmembrane helix</keyword>
<protein>
    <submittedName>
        <fullName evidence="2">Uncharacterized protein</fullName>
    </submittedName>
</protein>
<organism evidence="2">
    <name type="scientific">Moumouvirus sp. 'Monve'</name>
    <dbReference type="NCBI Taxonomy" id="1128131"/>
    <lineage>
        <taxon>Viruses</taxon>
        <taxon>Varidnaviria</taxon>
        <taxon>Bamfordvirae</taxon>
        <taxon>Nucleocytoviricota</taxon>
        <taxon>Megaviricetes</taxon>
        <taxon>Imitervirales</taxon>
        <taxon>Mimiviridae</taxon>
        <taxon>Megamimivirinae</taxon>
        <taxon>Moumouvirus</taxon>
    </lineage>
</organism>
<keyword evidence="1" id="KW-0472">Membrane</keyword>
<keyword evidence="1" id="KW-0812">Transmembrane</keyword>
<reference evidence="2" key="1">
    <citation type="submission" date="2011-10" db="EMBL/GenBank/DDBJ databases">
        <title>Provirophages and transpovirons: unique mobilome of giant viruses.</title>
        <authorList>
            <person name="Desnues C."/>
            <person name="LaScola B."/>
            <person name="Yutin N."/>
            <person name="Fournous G."/>
            <person name="Koonin E."/>
            <person name="Raoult D."/>
        </authorList>
    </citation>
    <scope>NUCLEOTIDE SEQUENCE</scope>
    <source>
        <strain evidence="2">Mv13-mv</strain>
    </source>
</reference>
<feature type="transmembrane region" description="Helical" evidence="1">
    <location>
        <begin position="7"/>
        <end position="24"/>
    </location>
</feature>
<evidence type="ECO:0000256" key="1">
    <source>
        <dbReference type="SAM" id="Phobius"/>
    </source>
</evidence>
<name>H2EFJ5_9VIRU</name>
<proteinExistence type="predicted"/>